<dbReference type="Gene3D" id="3.40.50.2000">
    <property type="entry name" value="Glycogen Phosphorylase B"/>
    <property type="match status" value="2"/>
</dbReference>
<dbReference type="Proteomes" id="UP001500655">
    <property type="component" value="Unassembled WGS sequence"/>
</dbReference>
<keyword evidence="1" id="KW-0328">Glycosyltransferase</keyword>
<dbReference type="EMBL" id="BAAALS010000007">
    <property type="protein sequence ID" value="GAA1747378.1"/>
    <property type="molecule type" value="Genomic_DNA"/>
</dbReference>
<dbReference type="RefSeq" id="WP_344078897.1">
    <property type="nucleotide sequence ID" value="NZ_BAAALS010000007.1"/>
</dbReference>
<comment type="caution">
    <text evidence="3">The sequence shown here is derived from an EMBL/GenBank/DDBJ whole genome shotgun (WGS) entry which is preliminary data.</text>
</comment>
<organism evidence="3 4">
    <name type="scientific">Luedemannella helvata</name>
    <dbReference type="NCBI Taxonomy" id="349315"/>
    <lineage>
        <taxon>Bacteria</taxon>
        <taxon>Bacillati</taxon>
        <taxon>Actinomycetota</taxon>
        <taxon>Actinomycetes</taxon>
        <taxon>Micromonosporales</taxon>
        <taxon>Micromonosporaceae</taxon>
        <taxon>Luedemannella</taxon>
    </lineage>
</organism>
<dbReference type="SUPFAM" id="SSF53756">
    <property type="entry name" value="UDP-Glycosyltransferase/glycogen phosphorylase"/>
    <property type="match status" value="1"/>
</dbReference>
<keyword evidence="2" id="KW-0808">Transferase</keyword>
<evidence type="ECO:0000313" key="4">
    <source>
        <dbReference type="Proteomes" id="UP001500655"/>
    </source>
</evidence>
<protein>
    <submittedName>
        <fullName evidence="3">Glycosyltransferase family 9 protein</fullName>
    </submittedName>
</protein>
<dbReference type="Pfam" id="PF01075">
    <property type="entry name" value="Glyco_transf_9"/>
    <property type="match status" value="1"/>
</dbReference>
<accession>A0ABN2K336</accession>
<proteinExistence type="predicted"/>
<dbReference type="PANTHER" id="PTHR30160">
    <property type="entry name" value="TETRAACYLDISACCHARIDE 4'-KINASE-RELATED"/>
    <property type="match status" value="1"/>
</dbReference>
<reference evidence="3 4" key="1">
    <citation type="journal article" date="2019" name="Int. J. Syst. Evol. Microbiol.">
        <title>The Global Catalogue of Microorganisms (GCM) 10K type strain sequencing project: providing services to taxonomists for standard genome sequencing and annotation.</title>
        <authorList>
            <consortium name="The Broad Institute Genomics Platform"/>
            <consortium name="The Broad Institute Genome Sequencing Center for Infectious Disease"/>
            <person name="Wu L."/>
            <person name="Ma J."/>
        </authorList>
    </citation>
    <scope>NUCLEOTIDE SEQUENCE [LARGE SCALE GENOMIC DNA]</scope>
    <source>
        <strain evidence="3 4">JCM 13249</strain>
    </source>
</reference>
<dbReference type="PANTHER" id="PTHR30160:SF1">
    <property type="entry name" value="LIPOPOLYSACCHARIDE 1,2-N-ACETYLGLUCOSAMINETRANSFERASE-RELATED"/>
    <property type="match status" value="1"/>
</dbReference>
<keyword evidence="4" id="KW-1185">Reference proteome</keyword>
<gene>
    <name evidence="3" type="ORF">GCM10009681_18220</name>
</gene>
<evidence type="ECO:0000256" key="1">
    <source>
        <dbReference type="ARBA" id="ARBA00022676"/>
    </source>
</evidence>
<evidence type="ECO:0000313" key="3">
    <source>
        <dbReference type="EMBL" id="GAA1747378.1"/>
    </source>
</evidence>
<evidence type="ECO:0000256" key="2">
    <source>
        <dbReference type="ARBA" id="ARBA00022679"/>
    </source>
</evidence>
<dbReference type="InterPro" id="IPR051199">
    <property type="entry name" value="LPS_LOS_Heptosyltrfase"/>
</dbReference>
<dbReference type="InterPro" id="IPR002201">
    <property type="entry name" value="Glyco_trans_9"/>
</dbReference>
<dbReference type="CDD" id="cd03789">
    <property type="entry name" value="GT9_LPS_heptosyltransferase"/>
    <property type="match status" value="1"/>
</dbReference>
<sequence>MIVALRALGLGDLLTAAPALRGLRRARPDAELALVAPAGLAPLVERLGAVDRIVDVPAAVASPPPERLRWHGPDVTLAVNLHGKGPQSTRLLHGLDPQQLWAYGMPGAPEWDPYEHEVARWRRLVEAYGCQTRTDDLFLGPPGHRDGPVLVHPGAARPNRRWPPDRFAAVARSVADRDLDVRITAGPGEEDLAGDVAAQAGLPPDAVLSGLDLGELADIVRASRLVICGDTGFAHLATAYRTPSVVLFGPVSPAHWGPPPGDLHRVLWCPLPGDDNAPADAPHPALLRLDPEDVLHAAADLLTT</sequence>
<name>A0ABN2K336_9ACTN</name>